<dbReference type="Proteomes" id="UP001060085">
    <property type="component" value="Linkage Group LG05"/>
</dbReference>
<protein>
    <submittedName>
        <fullName evidence="1">Uncharacterized protein</fullName>
    </submittedName>
</protein>
<organism evidence="1 2">
    <name type="scientific">Catharanthus roseus</name>
    <name type="common">Madagascar periwinkle</name>
    <name type="synonym">Vinca rosea</name>
    <dbReference type="NCBI Taxonomy" id="4058"/>
    <lineage>
        <taxon>Eukaryota</taxon>
        <taxon>Viridiplantae</taxon>
        <taxon>Streptophyta</taxon>
        <taxon>Embryophyta</taxon>
        <taxon>Tracheophyta</taxon>
        <taxon>Spermatophyta</taxon>
        <taxon>Magnoliopsida</taxon>
        <taxon>eudicotyledons</taxon>
        <taxon>Gunneridae</taxon>
        <taxon>Pentapetalae</taxon>
        <taxon>asterids</taxon>
        <taxon>lamiids</taxon>
        <taxon>Gentianales</taxon>
        <taxon>Apocynaceae</taxon>
        <taxon>Rauvolfioideae</taxon>
        <taxon>Vinceae</taxon>
        <taxon>Catharanthinae</taxon>
        <taxon>Catharanthus</taxon>
    </lineage>
</organism>
<reference evidence="2" key="1">
    <citation type="journal article" date="2023" name="Nat. Plants">
        <title>Single-cell RNA sequencing provides a high-resolution roadmap for understanding the multicellular compartmentation of specialized metabolism.</title>
        <authorList>
            <person name="Sun S."/>
            <person name="Shen X."/>
            <person name="Li Y."/>
            <person name="Li Y."/>
            <person name="Wang S."/>
            <person name="Li R."/>
            <person name="Zhang H."/>
            <person name="Shen G."/>
            <person name="Guo B."/>
            <person name="Wei J."/>
            <person name="Xu J."/>
            <person name="St-Pierre B."/>
            <person name="Chen S."/>
            <person name="Sun C."/>
        </authorList>
    </citation>
    <scope>NUCLEOTIDE SEQUENCE [LARGE SCALE GENOMIC DNA]</scope>
</reference>
<gene>
    <name evidence="1" type="ORF">M9H77_23270</name>
</gene>
<evidence type="ECO:0000313" key="1">
    <source>
        <dbReference type="EMBL" id="KAI5663947.1"/>
    </source>
</evidence>
<accession>A0ACC0AVC7</accession>
<sequence length="237" mass="27057">MRTWPYVLIMDTTYKINKVWTSKVLHFGIETTNRIKSEHSVLKLWHSTCHGNLDTVFLNIDSVIEGQIAEIKSSFEYSMLKEKYNAKSNPILKNISNNISHLALKKIWVEIKRAPEIIDDPINKCRHYLRISHGLLCLCELITWVHDCIAFVLANGSYWRYDSYRSPGRTPAFYCCMPNINLTSCNVIVIFSRACGSCLCLAATSQQKQIIALYWGAGTCKTSNGQVCPFGQLCHLR</sequence>
<comment type="caution">
    <text evidence="1">The sequence shown here is derived from an EMBL/GenBank/DDBJ whole genome shotgun (WGS) entry which is preliminary data.</text>
</comment>
<name>A0ACC0AVC7_CATRO</name>
<proteinExistence type="predicted"/>
<dbReference type="EMBL" id="CM044705">
    <property type="protein sequence ID" value="KAI5663947.1"/>
    <property type="molecule type" value="Genomic_DNA"/>
</dbReference>
<evidence type="ECO:0000313" key="2">
    <source>
        <dbReference type="Proteomes" id="UP001060085"/>
    </source>
</evidence>
<keyword evidence="2" id="KW-1185">Reference proteome</keyword>